<dbReference type="Proteomes" id="UP001150569">
    <property type="component" value="Unassembled WGS sequence"/>
</dbReference>
<keyword evidence="2" id="KW-1185">Reference proteome</keyword>
<accession>A0A9W8DKY7</accession>
<protein>
    <submittedName>
        <fullName evidence="1">Uncharacterized protein</fullName>
    </submittedName>
</protein>
<dbReference type="EMBL" id="JANBPT010000685">
    <property type="protein sequence ID" value="KAJ1914431.1"/>
    <property type="molecule type" value="Genomic_DNA"/>
</dbReference>
<name>A0A9W8DKY7_9FUNG</name>
<evidence type="ECO:0000313" key="1">
    <source>
        <dbReference type="EMBL" id="KAJ1914431.1"/>
    </source>
</evidence>
<proteinExistence type="predicted"/>
<sequence>MTYPQSLLSTPRTRQVNILPSATPLVLARPAIPGSGYGHVSAVNALPYYQRPVDLCKLAWGLLLARYAHAVEVAFGYAEVPTSIFELGSVQEALDVCAMTLALGTDLRAVLREPLASPTNLVHYKRTAIAAEGSDREPLATVLVTSHDPETEPPSAHQSSIPILGQQFSANLDRD</sequence>
<gene>
    <name evidence="1" type="ORF">IWQ60_008817</name>
</gene>
<dbReference type="AlphaFoldDB" id="A0A9W8DKY7"/>
<organism evidence="1 2">
    <name type="scientific">Tieghemiomyces parasiticus</name>
    <dbReference type="NCBI Taxonomy" id="78921"/>
    <lineage>
        <taxon>Eukaryota</taxon>
        <taxon>Fungi</taxon>
        <taxon>Fungi incertae sedis</taxon>
        <taxon>Zoopagomycota</taxon>
        <taxon>Kickxellomycotina</taxon>
        <taxon>Dimargaritomycetes</taxon>
        <taxon>Dimargaritales</taxon>
        <taxon>Dimargaritaceae</taxon>
        <taxon>Tieghemiomyces</taxon>
    </lineage>
</organism>
<comment type="caution">
    <text evidence="1">The sequence shown here is derived from an EMBL/GenBank/DDBJ whole genome shotgun (WGS) entry which is preliminary data.</text>
</comment>
<feature type="non-terminal residue" evidence="1">
    <location>
        <position position="175"/>
    </location>
</feature>
<reference evidence="1" key="1">
    <citation type="submission" date="2022-07" db="EMBL/GenBank/DDBJ databases">
        <title>Phylogenomic reconstructions and comparative analyses of Kickxellomycotina fungi.</title>
        <authorList>
            <person name="Reynolds N.K."/>
            <person name="Stajich J.E."/>
            <person name="Barry K."/>
            <person name="Grigoriev I.V."/>
            <person name="Crous P."/>
            <person name="Smith M.E."/>
        </authorList>
    </citation>
    <scope>NUCLEOTIDE SEQUENCE</scope>
    <source>
        <strain evidence="1">RSA 861</strain>
    </source>
</reference>
<evidence type="ECO:0000313" key="2">
    <source>
        <dbReference type="Proteomes" id="UP001150569"/>
    </source>
</evidence>